<evidence type="ECO:0000313" key="3">
    <source>
        <dbReference type="Proteomes" id="UP000595230"/>
    </source>
</evidence>
<evidence type="ECO:0000313" key="2">
    <source>
        <dbReference type="EMBL" id="QPX76676.1"/>
    </source>
</evidence>
<evidence type="ECO:0000256" key="1">
    <source>
        <dbReference type="SAM" id="MobiDB-lite"/>
    </source>
</evidence>
<dbReference type="Proteomes" id="UP000595230">
    <property type="component" value="Segment"/>
</dbReference>
<feature type="region of interest" description="Disordered" evidence="1">
    <location>
        <begin position="309"/>
        <end position="329"/>
    </location>
</feature>
<name>A0A7T3TLU7_9CAUD</name>
<accession>A0A7T3TLU7</accession>
<protein>
    <submittedName>
        <fullName evidence="2">Putative virion-associated protein</fullName>
    </submittedName>
</protein>
<sequence length="329" mass="35951">MSDIASKFFGIVAENKPLTTNNIMVWPVEIAPWMQGAIRSNPQTLEIEGKDSRGNPVHVKTFTDTVIEAEWRGTDSSWTTAPDVQRGEVVELIRYADQNKYYWRERGDQINLRRGETKRLMVSGNLSANGEAPNPDTHYMLEISGHGKGITISTSQANGEVAKYHVNISGGNGLISIGDDQGQELYLNTREKRVRMVNSDGTLVEIKEKDLLMNAEEDIGIVAGGNIYISCNNFNLEAADSLKFNVANDADFTATKISLNGLIALNGPIIQEKSSSGDFTAKMKGPLEVEKVVKAEDFETSTGGITLRYHGHKGVQTGSGESGTSVPKR</sequence>
<feature type="compositionally biased region" description="Polar residues" evidence="1">
    <location>
        <begin position="316"/>
        <end position="329"/>
    </location>
</feature>
<reference evidence="2 3" key="1">
    <citation type="submission" date="2020-09" db="EMBL/GenBank/DDBJ databases">
        <authorList>
            <person name="Bustos Y."/>
            <person name="Adams S."/>
            <person name="Bishop E."/>
            <person name="Cobbley H."/>
            <person name="Haycock D."/>
            <person name="Hoopes M."/>
            <person name="Newey C."/>
            <person name="Thompson D."/>
            <person name="Carr E."/>
            <person name="Breakwell D.P."/>
            <person name="Grose J.H."/>
        </authorList>
    </citation>
    <scope>NUCLEOTIDE SEQUENCE [LARGE SCALE GENOMIC DNA]</scope>
</reference>
<organism evidence="2 3">
    <name type="scientific">Serratia phage vB_SmaM_Yaphecito</name>
    <dbReference type="NCBI Taxonomy" id="2777368"/>
    <lineage>
        <taxon>Viruses</taxon>
        <taxon>Duplodnaviria</taxon>
        <taxon>Heunggongvirae</taxon>
        <taxon>Uroviricota</taxon>
        <taxon>Caudoviricetes</taxon>
        <taxon>Chimalliviridae</taxon>
        <taxon>Moabitevirus</taxon>
        <taxon>Moabitevirus moabite</taxon>
    </lineage>
</organism>
<dbReference type="EMBL" id="MW021758">
    <property type="protein sequence ID" value="QPX76676.1"/>
    <property type="molecule type" value="Genomic_DNA"/>
</dbReference>
<proteinExistence type="predicted"/>